<reference evidence="2 3" key="1">
    <citation type="journal article" date="2007" name="Int. J. Syst. Evol. Microbiol.">
        <title>Oceanobacillus profundus sp. nov., isolated from a deep-sea sediment core.</title>
        <authorList>
            <person name="Kim Y.G."/>
            <person name="Choi D.H."/>
            <person name="Hyun S."/>
            <person name="Cho B.C."/>
        </authorList>
    </citation>
    <scope>NUCLEOTIDE SEQUENCE [LARGE SCALE GENOMIC DNA]</scope>
    <source>
        <strain evidence="2 3">DSM 18246</strain>
    </source>
</reference>
<dbReference type="FunFam" id="3.30.1330.40:FF:000001">
    <property type="entry name" value="L-PSP family endoribonuclease"/>
    <property type="match status" value="1"/>
</dbReference>
<evidence type="ECO:0000313" key="2">
    <source>
        <dbReference type="EMBL" id="RHW30863.1"/>
    </source>
</evidence>
<dbReference type="EMBL" id="QWEH01000011">
    <property type="protein sequence ID" value="RHW30863.1"/>
    <property type="molecule type" value="Genomic_DNA"/>
</dbReference>
<dbReference type="GO" id="GO:0019239">
    <property type="term" value="F:deaminase activity"/>
    <property type="evidence" value="ECO:0007669"/>
    <property type="project" value="TreeGrafter"/>
</dbReference>
<comment type="caution">
    <text evidence="2">The sequence shown here is derived from an EMBL/GenBank/DDBJ whole genome shotgun (WGS) entry which is preliminary data.</text>
</comment>
<dbReference type="SUPFAM" id="SSF55298">
    <property type="entry name" value="YjgF-like"/>
    <property type="match status" value="1"/>
</dbReference>
<dbReference type="InterPro" id="IPR035959">
    <property type="entry name" value="RutC-like_sf"/>
</dbReference>
<name>A0A417YE29_9BACI</name>
<keyword evidence="3" id="KW-1185">Reference proteome</keyword>
<comment type="similarity">
    <text evidence="1">Belongs to the RutC family.</text>
</comment>
<dbReference type="AlphaFoldDB" id="A0A417YE29"/>
<dbReference type="RefSeq" id="WP_118889837.1">
    <property type="nucleotide sequence ID" value="NZ_PHUT01000011.1"/>
</dbReference>
<dbReference type="Proteomes" id="UP000285456">
    <property type="component" value="Unassembled WGS sequence"/>
</dbReference>
<dbReference type="PANTHER" id="PTHR11803">
    <property type="entry name" value="2-IMINOBUTANOATE/2-IMINOPROPANOATE DEAMINASE RIDA"/>
    <property type="match status" value="1"/>
</dbReference>
<accession>A0A417YE29</accession>
<evidence type="ECO:0000256" key="1">
    <source>
        <dbReference type="ARBA" id="ARBA00010552"/>
    </source>
</evidence>
<protein>
    <submittedName>
        <fullName evidence="2">RidA family protein</fullName>
    </submittedName>
</protein>
<dbReference type="Pfam" id="PF01042">
    <property type="entry name" value="Ribonuc_L-PSP"/>
    <property type="match status" value="1"/>
</dbReference>
<dbReference type="Gene3D" id="3.30.1330.40">
    <property type="entry name" value="RutC-like"/>
    <property type="match status" value="1"/>
</dbReference>
<dbReference type="OrthoDB" id="9803101at2"/>
<evidence type="ECO:0000313" key="3">
    <source>
        <dbReference type="Proteomes" id="UP000285456"/>
    </source>
</evidence>
<dbReference type="GO" id="GO:0005829">
    <property type="term" value="C:cytosol"/>
    <property type="evidence" value="ECO:0007669"/>
    <property type="project" value="TreeGrafter"/>
</dbReference>
<dbReference type="PANTHER" id="PTHR11803:SF39">
    <property type="entry name" value="2-IMINOBUTANOATE_2-IMINOPROPANOATE DEAMINASE"/>
    <property type="match status" value="1"/>
</dbReference>
<organism evidence="2 3">
    <name type="scientific">Oceanobacillus profundus</name>
    <dbReference type="NCBI Taxonomy" id="372463"/>
    <lineage>
        <taxon>Bacteria</taxon>
        <taxon>Bacillati</taxon>
        <taxon>Bacillota</taxon>
        <taxon>Bacilli</taxon>
        <taxon>Bacillales</taxon>
        <taxon>Bacillaceae</taxon>
        <taxon>Oceanobacillus</taxon>
    </lineage>
</organism>
<dbReference type="InterPro" id="IPR006175">
    <property type="entry name" value="YjgF/YER057c/UK114"/>
</dbReference>
<dbReference type="CDD" id="cd00448">
    <property type="entry name" value="YjgF_YER057c_UK114_family"/>
    <property type="match status" value="1"/>
</dbReference>
<proteinExistence type="inferred from homology"/>
<sequence>MTRKVYDAKGTEPSGPYSHAVDAGEFIYFSGQTAKNSPTAKDMTGDIAAQTQQCFENLFEVMKDASLNSDDVVKVNVYLTDMNNFTEMNAVYEKQFAAPYPARTCVAVLALPLGAEVEIEMVAKRSK</sequence>
<dbReference type="NCBIfam" id="TIGR00004">
    <property type="entry name" value="Rid family detoxifying hydrolase"/>
    <property type="match status" value="1"/>
</dbReference>
<gene>
    <name evidence="2" type="ORF">D1B32_15695</name>
</gene>
<dbReference type="InterPro" id="IPR006056">
    <property type="entry name" value="RidA"/>
</dbReference>